<evidence type="ECO:0000259" key="2">
    <source>
        <dbReference type="Pfam" id="PF01551"/>
    </source>
</evidence>
<feature type="chain" id="PRO_5021797492" evidence="1">
    <location>
        <begin position="20"/>
        <end position="288"/>
    </location>
</feature>
<dbReference type="EMBL" id="VBAK01000165">
    <property type="protein sequence ID" value="TMI87181.1"/>
    <property type="molecule type" value="Genomic_DNA"/>
</dbReference>
<feature type="signal peptide" evidence="1">
    <location>
        <begin position="1"/>
        <end position="19"/>
    </location>
</feature>
<dbReference type="GO" id="GO:0004222">
    <property type="term" value="F:metalloendopeptidase activity"/>
    <property type="evidence" value="ECO:0007669"/>
    <property type="project" value="TreeGrafter"/>
</dbReference>
<evidence type="ECO:0000313" key="4">
    <source>
        <dbReference type="Proteomes" id="UP000318509"/>
    </source>
</evidence>
<dbReference type="Pfam" id="PF01551">
    <property type="entry name" value="Peptidase_M23"/>
    <property type="match status" value="1"/>
</dbReference>
<keyword evidence="1" id="KW-0732">Signal</keyword>
<reference evidence="3 4" key="1">
    <citation type="journal article" date="2019" name="Nat. Microbiol.">
        <title>Mediterranean grassland soil C-N compound turnover is dependent on rainfall and depth, and is mediated by genomically divergent microorganisms.</title>
        <authorList>
            <person name="Diamond S."/>
            <person name="Andeer P.F."/>
            <person name="Li Z."/>
            <person name="Crits-Christoph A."/>
            <person name="Burstein D."/>
            <person name="Anantharaman K."/>
            <person name="Lane K.R."/>
            <person name="Thomas B.C."/>
            <person name="Pan C."/>
            <person name="Northen T.R."/>
            <person name="Banfield J.F."/>
        </authorList>
    </citation>
    <scope>NUCLEOTIDE SEQUENCE [LARGE SCALE GENOMIC DNA]</scope>
    <source>
        <strain evidence="3">NP_3</strain>
    </source>
</reference>
<dbReference type="InterPro" id="IPR016047">
    <property type="entry name" value="M23ase_b-sheet_dom"/>
</dbReference>
<dbReference type="Gene3D" id="2.70.70.10">
    <property type="entry name" value="Glucose Permease (Domain IIA)"/>
    <property type="match status" value="1"/>
</dbReference>
<gene>
    <name evidence="3" type="ORF">E6H00_16315</name>
</gene>
<comment type="caution">
    <text evidence="3">The sequence shown here is derived from an EMBL/GenBank/DDBJ whole genome shotgun (WGS) entry which is preliminary data.</text>
</comment>
<dbReference type="CDD" id="cd12797">
    <property type="entry name" value="M23_peptidase"/>
    <property type="match status" value="1"/>
</dbReference>
<evidence type="ECO:0000313" key="3">
    <source>
        <dbReference type="EMBL" id="TMI87181.1"/>
    </source>
</evidence>
<evidence type="ECO:0000256" key="1">
    <source>
        <dbReference type="SAM" id="SignalP"/>
    </source>
</evidence>
<organism evidence="3 4">
    <name type="scientific">Candidatus Segetimicrobium genomatis</name>
    <dbReference type="NCBI Taxonomy" id="2569760"/>
    <lineage>
        <taxon>Bacteria</taxon>
        <taxon>Bacillati</taxon>
        <taxon>Candidatus Sysuimicrobiota</taxon>
        <taxon>Candidatus Sysuimicrobiia</taxon>
        <taxon>Candidatus Sysuimicrobiales</taxon>
        <taxon>Candidatus Segetimicrobiaceae</taxon>
        <taxon>Candidatus Segetimicrobium</taxon>
    </lineage>
</organism>
<dbReference type="InterPro" id="IPR050570">
    <property type="entry name" value="Cell_wall_metabolism_enzyme"/>
</dbReference>
<dbReference type="PANTHER" id="PTHR21666">
    <property type="entry name" value="PEPTIDASE-RELATED"/>
    <property type="match status" value="1"/>
</dbReference>
<sequence>MALALLGTMCAVLPPALSAQGEAPDAIKVAPASPVQGDTLIVIVAAPPPAAVRVRFDGDAVPVFSLPDGQRRVLIGTTPDVATGGHTLSVTVTEGTKAPQHYSQTVRVRSGHFGVRSLTLPPGTMDLVSTKNLDTEWRAIGPVLARRTPVAYWSGPFQAPSTAPIDSPYGVESVYNGHREWWHQGADFAGAEGDPVVAVNAGVVALAQNLPLGGNTVVLDHGQGVLSEFIHLSSFTVHPGDRVARGALIGRIGATGLVTGPSLHWGLYVNGRWVNPLFWLDPHPGLTS</sequence>
<dbReference type="PANTHER" id="PTHR21666:SF290">
    <property type="entry name" value="PEPTIDASE M23 DOMAIN PROTEIN"/>
    <property type="match status" value="1"/>
</dbReference>
<protein>
    <submittedName>
        <fullName evidence="3">M23 family metallopeptidase</fullName>
    </submittedName>
</protein>
<accession>A0A537JUG4</accession>
<feature type="domain" description="M23ase beta-sheet core" evidence="2">
    <location>
        <begin position="183"/>
        <end position="276"/>
    </location>
</feature>
<name>A0A537JUG4_9BACT</name>
<dbReference type="Proteomes" id="UP000318509">
    <property type="component" value="Unassembled WGS sequence"/>
</dbReference>
<proteinExistence type="predicted"/>
<dbReference type="InterPro" id="IPR011055">
    <property type="entry name" value="Dup_hybrid_motif"/>
</dbReference>
<dbReference type="SUPFAM" id="SSF51261">
    <property type="entry name" value="Duplicated hybrid motif"/>
    <property type="match status" value="1"/>
</dbReference>
<dbReference type="AlphaFoldDB" id="A0A537JUG4"/>